<reference evidence="11" key="1">
    <citation type="submission" date="2021-01" db="EMBL/GenBank/DDBJ databases">
        <title>Genome sequence of strain Noviherbaspirillum sp. DKR-6.</title>
        <authorList>
            <person name="Chaudhary D.K."/>
        </authorList>
    </citation>
    <scope>NUCLEOTIDE SEQUENCE</scope>
    <source>
        <strain evidence="11">DKR-6</strain>
    </source>
</reference>
<keyword evidence="8" id="KW-0464">Manganese</keyword>
<sequence length="358" mass="39514">MKTHRIAVIAGDGIGKEVMPEGLRAVQAAARKFQINLEFTTFEWANCDYYAQHGQMMPDDWFEQLNGFEAIYFGAVGWPATVPDHVSLWGSLIKFRRDFDEYVNLRPVRLMPGVPCPLANKKPGDIDFYVVRENTEGEYSSVGGRMFAGTEREFAVQQSLFSRHGTDRVLKYAFELAQKRPKKHLTSATKSNGISITMPYWDERVEEVAKSYADVSWDKYHIDILCARFVMSPERFDVVVASNLFGDILSDLGPACTGTIGIAPSANLNPERKFPSLFEPVHGSAPDIYGKNIANPIAMIWSGAMMLDFLGRGDANYTAAHDAILAAIEKSLTSGLRTPDLGGTANTTEVGQAIAAAI</sequence>
<dbReference type="InterPro" id="IPR050501">
    <property type="entry name" value="ICDH/IPMDH"/>
</dbReference>
<keyword evidence="7" id="KW-0520">NAD</keyword>
<dbReference type="RefSeq" id="WP_200591146.1">
    <property type="nucleotide sequence ID" value="NZ_JAEPBG010000002.1"/>
</dbReference>
<dbReference type="Gene3D" id="3.40.718.10">
    <property type="entry name" value="Isopropylmalate Dehydrogenase"/>
    <property type="match status" value="1"/>
</dbReference>
<comment type="similarity">
    <text evidence="3">Belongs to the isocitrate and isopropylmalate dehydrogenases family.</text>
</comment>
<comment type="cofactor">
    <cofactor evidence="2">
        <name>Mg(2+)</name>
        <dbReference type="ChEBI" id="CHEBI:18420"/>
    </cofactor>
</comment>
<comment type="caution">
    <text evidence="11">The sequence shown here is derived from an EMBL/GenBank/DDBJ whole genome shotgun (WGS) entry which is preliminary data.</text>
</comment>
<evidence type="ECO:0000256" key="1">
    <source>
        <dbReference type="ARBA" id="ARBA00001936"/>
    </source>
</evidence>
<comment type="cofactor">
    <cofactor evidence="1">
        <name>Mn(2+)</name>
        <dbReference type="ChEBI" id="CHEBI:29035"/>
    </cofactor>
</comment>
<protein>
    <recommendedName>
        <fullName evidence="4">D-malate dehydrogenase (decarboxylating)</fullName>
        <ecNumber evidence="4">1.1.1.83</ecNumber>
    </recommendedName>
</protein>
<comment type="catalytic activity">
    <reaction evidence="9">
        <text>(R)-malate + NAD(+) = pyruvate + CO2 + NADH</text>
        <dbReference type="Rhea" id="RHEA:18365"/>
        <dbReference type="ChEBI" id="CHEBI:15361"/>
        <dbReference type="ChEBI" id="CHEBI:15588"/>
        <dbReference type="ChEBI" id="CHEBI:16526"/>
        <dbReference type="ChEBI" id="CHEBI:57540"/>
        <dbReference type="ChEBI" id="CHEBI:57945"/>
        <dbReference type="EC" id="1.1.1.83"/>
    </reaction>
</comment>
<dbReference type="GO" id="GO:0000287">
    <property type="term" value="F:magnesium ion binding"/>
    <property type="evidence" value="ECO:0007669"/>
    <property type="project" value="InterPro"/>
</dbReference>
<evidence type="ECO:0000256" key="2">
    <source>
        <dbReference type="ARBA" id="ARBA00001946"/>
    </source>
</evidence>
<proteinExistence type="inferred from homology"/>
<dbReference type="Proteomes" id="UP000622890">
    <property type="component" value="Unassembled WGS sequence"/>
</dbReference>
<dbReference type="PANTHER" id="PTHR43275">
    <property type="entry name" value="D-MALATE DEHYDROGENASE [DECARBOXYLATING]"/>
    <property type="match status" value="1"/>
</dbReference>
<feature type="domain" description="Isopropylmalate dehydrogenase-like" evidence="10">
    <location>
        <begin position="5"/>
        <end position="354"/>
    </location>
</feature>
<evidence type="ECO:0000313" key="12">
    <source>
        <dbReference type="Proteomes" id="UP000622890"/>
    </source>
</evidence>
<evidence type="ECO:0000256" key="7">
    <source>
        <dbReference type="ARBA" id="ARBA00023027"/>
    </source>
</evidence>
<dbReference type="InterPro" id="IPR019818">
    <property type="entry name" value="IsoCit/isopropylmalate_DH_CS"/>
</dbReference>
<dbReference type="InterPro" id="IPR011829">
    <property type="entry name" value="TTC_DH"/>
</dbReference>
<keyword evidence="5" id="KW-0479">Metal-binding</keyword>
<dbReference type="GO" id="GO:0046553">
    <property type="term" value="F:D-malate dehydrogenase (decarboxylating) (NAD+) activity"/>
    <property type="evidence" value="ECO:0007669"/>
    <property type="project" value="UniProtKB-EC"/>
</dbReference>
<evidence type="ECO:0000256" key="5">
    <source>
        <dbReference type="ARBA" id="ARBA00022723"/>
    </source>
</evidence>
<dbReference type="GO" id="GO:0051287">
    <property type="term" value="F:NAD binding"/>
    <property type="evidence" value="ECO:0007669"/>
    <property type="project" value="InterPro"/>
</dbReference>
<dbReference type="PANTHER" id="PTHR43275:SF1">
    <property type="entry name" value="D-MALATE DEHYDROGENASE [DECARBOXYLATING]"/>
    <property type="match status" value="1"/>
</dbReference>
<dbReference type="PROSITE" id="PS00470">
    <property type="entry name" value="IDH_IMDH"/>
    <property type="match status" value="1"/>
</dbReference>
<dbReference type="SUPFAM" id="SSF53659">
    <property type="entry name" value="Isocitrate/Isopropylmalate dehydrogenase-like"/>
    <property type="match status" value="1"/>
</dbReference>
<dbReference type="InterPro" id="IPR024084">
    <property type="entry name" value="IsoPropMal-DH-like_dom"/>
</dbReference>
<accession>A0A934W4Z5</accession>
<evidence type="ECO:0000256" key="3">
    <source>
        <dbReference type="ARBA" id="ARBA00007769"/>
    </source>
</evidence>
<dbReference type="SMART" id="SM01329">
    <property type="entry name" value="Iso_dh"/>
    <property type="match status" value="1"/>
</dbReference>
<dbReference type="Pfam" id="PF00180">
    <property type="entry name" value="Iso_dh"/>
    <property type="match status" value="1"/>
</dbReference>
<evidence type="ECO:0000256" key="8">
    <source>
        <dbReference type="ARBA" id="ARBA00023211"/>
    </source>
</evidence>
<dbReference type="EMBL" id="JAEPBG010000002">
    <property type="protein sequence ID" value="MBK4734397.1"/>
    <property type="molecule type" value="Genomic_DNA"/>
</dbReference>
<evidence type="ECO:0000256" key="4">
    <source>
        <dbReference type="ARBA" id="ARBA00013126"/>
    </source>
</evidence>
<organism evidence="11 12">
    <name type="scientific">Noviherbaspirillum pedocola</name>
    <dbReference type="NCBI Taxonomy" id="2801341"/>
    <lineage>
        <taxon>Bacteria</taxon>
        <taxon>Pseudomonadati</taxon>
        <taxon>Pseudomonadota</taxon>
        <taxon>Betaproteobacteria</taxon>
        <taxon>Burkholderiales</taxon>
        <taxon>Oxalobacteraceae</taxon>
        <taxon>Noviherbaspirillum</taxon>
    </lineage>
</organism>
<evidence type="ECO:0000256" key="9">
    <source>
        <dbReference type="ARBA" id="ARBA00049301"/>
    </source>
</evidence>
<dbReference type="NCBIfam" id="TIGR02089">
    <property type="entry name" value="TTC"/>
    <property type="match status" value="1"/>
</dbReference>
<dbReference type="AlphaFoldDB" id="A0A934W4Z5"/>
<gene>
    <name evidence="11" type="ORF">JJB74_07260</name>
</gene>
<keyword evidence="6 11" id="KW-0560">Oxidoreductase</keyword>
<evidence type="ECO:0000313" key="11">
    <source>
        <dbReference type="EMBL" id="MBK4734397.1"/>
    </source>
</evidence>
<keyword evidence="12" id="KW-1185">Reference proteome</keyword>
<evidence type="ECO:0000259" key="10">
    <source>
        <dbReference type="SMART" id="SM01329"/>
    </source>
</evidence>
<evidence type="ECO:0000256" key="6">
    <source>
        <dbReference type="ARBA" id="ARBA00023002"/>
    </source>
</evidence>
<name>A0A934W4Z5_9BURK</name>
<dbReference type="EC" id="1.1.1.83" evidence="4"/>